<dbReference type="Proteomes" id="UP000034246">
    <property type="component" value="Unassembled WGS sequence"/>
</dbReference>
<comment type="caution">
    <text evidence="1">The sequence shown here is derived from an EMBL/GenBank/DDBJ whole genome shotgun (WGS) entry which is preliminary data.</text>
</comment>
<dbReference type="AlphaFoldDB" id="A0A0G0R7P8"/>
<dbReference type="STRING" id="1618550.UT39_C0029G0011"/>
<protein>
    <submittedName>
        <fullName evidence="1">Uncharacterized protein</fullName>
    </submittedName>
</protein>
<reference evidence="1 2" key="1">
    <citation type="journal article" date="2015" name="Nature">
        <title>rRNA introns, odd ribosomes, and small enigmatic genomes across a large radiation of phyla.</title>
        <authorList>
            <person name="Brown C.T."/>
            <person name="Hug L.A."/>
            <person name="Thomas B.C."/>
            <person name="Sharon I."/>
            <person name="Castelle C.J."/>
            <person name="Singh A."/>
            <person name="Wilkins M.J."/>
            <person name="Williams K.H."/>
            <person name="Banfield J.F."/>
        </authorList>
    </citation>
    <scope>NUCLEOTIDE SEQUENCE [LARGE SCALE GENOMIC DNA]</scope>
</reference>
<proteinExistence type="predicted"/>
<organism evidence="1 2">
    <name type="scientific">Candidatus Woesebacteria bacterium GW2011_GWA1_39_21</name>
    <dbReference type="NCBI Taxonomy" id="1618550"/>
    <lineage>
        <taxon>Bacteria</taxon>
        <taxon>Candidatus Woeseibacteriota</taxon>
    </lineage>
</organism>
<accession>A0A0G0R7P8</accession>
<gene>
    <name evidence="1" type="ORF">UT39_C0029G0011</name>
</gene>
<name>A0A0G0R7P8_9BACT</name>
<evidence type="ECO:0000313" key="1">
    <source>
        <dbReference type="EMBL" id="KKR09722.1"/>
    </source>
</evidence>
<dbReference type="EMBL" id="LBWP01000029">
    <property type="protein sequence ID" value="KKR09722.1"/>
    <property type="molecule type" value="Genomic_DNA"/>
</dbReference>
<evidence type="ECO:0000313" key="2">
    <source>
        <dbReference type="Proteomes" id="UP000034246"/>
    </source>
</evidence>
<sequence length="46" mass="5231">MLSADELKKKIAVLKKIKKNTIAISIHDEESLEKVKKILNTIKAKK</sequence>